<keyword evidence="1" id="KW-0472">Membrane</keyword>
<evidence type="ECO:0000313" key="2">
    <source>
        <dbReference type="EMBL" id="GBR77695.1"/>
    </source>
</evidence>
<keyword evidence="3" id="KW-1185">Reference proteome</keyword>
<keyword evidence="1" id="KW-1133">Transmembrane helix</keyword>
<feature type="transmembrane region" description="Helical" evidence="1">
    <location>
        <begin position="90"/>
        <end position="113"/>
    </location>
</feature>
<reference evidence="2 3" key="1">
    <citation type="journal article" date="2019" name="ISME J.">
        <title>Genome analyses of uncultured TG2/ZB3 bacteria in 'Margulisbacteria' specifically attached to ectosymbiotic spirochetes of protists in the termite gut.</title>
        <authorList>
            <person name="Utami Y.D."/>
            <person name="Kuwahara H."/>
            <person name="Igai K."/>
            <person name="Murakami T."/>
            <person name="Sugaya K."/>
            <person name="Morikawa T."/>
            <person name="Nagura Y."/>
            <person name="Yuki M."/>
            <person name="Deevong P."/>
            <person name="Inoue T."/>
            <person name="Kihara K."/>
            <person name="Lo N."/>
            <person name="Yamada A."/>
            <person name="Ohkuma M."/>
            <person name="Hongoh Y."/>
        </authorList>
    </citation>
    <scope>NUCLEOTIDE SEQUENCE [LARGE SCALE GENOMIC DNA]</scope>
    <source>
        <strain evidence="2">RsDinE6-01</strain>
    </source>
</reference>
<keyword evidence="1" id="KW-0812">Transmembrane</keyword>
<proteinExistence type="predicted"/>
<dbReference type="Proteomes" id="UP000282196">
    <property type="component" value="Unassembled WGS sequence"/>
</dbReference>
<dbReference type="AlphaFoldDB" id="A0A388TNI9"/>
<evidence type="ECO:0000313" key="3">
    <source>
        <dbReference type="Proteomes" id="UP000282196"/>
    </source>
</evidence>
<evidence type="ECO:0000256" key="1">
    <source>
        <dbReference type="SAM" id="Phobius"/>
    </source>
</evidence>
<accession>A0A388TNI9</accession>
<protein>
    <submittedName>
        <fullName evidence="2">Uncharacterized protein</fullName>
    </submittedName>
</protein>
<organism evidence="2 3">
    <name type="scientific">Candidatus Termititenax dinenymphae</name>
    <dbReference type="NCBI Taxonomy" id="2218523"/>
    <lineage>
        <taxon>Bacteria</taxon>
        <taxon>Bacillati</taxon>
        <taxon>Candidatus Margulisiibacteriota</taxon>
        <taxon>Candidatus Termititenacia</taxon>
        <taxon>Candidatus Termititenacales</taxon>
        <taxon>Candidatus Termititenacaceae</taxon>
        <taxon>Candidatus Termititenax</taxon>
    </lineage>
</organism>
<comment type="caution">
    <text evidence="2">The sequence shown here is derived from an EMBL/GenBank/DDBJ whole genome shotgun (WGS) entry which is preliminary data.</text>
</comment>
<sequence>MRFLHTAGVGVNTTDQYRASLANLKNKITRVFYGDEKDAPNPYEQLAHKISITDESYSENVVGGIGGRLDVHGEGDNNFASSLYCGRLEYLYFTLVFCVVGFVLLMPTAFIFAPCFFSSLNLCLPAD</sequence>
<name>A0A388TNI9_9BACT</name>
<dbReference type="EMBL" id="BGZP01000030">
    <property type="protein sequence ID" value="GBR77695.1"/>
    <property type="molecule type" value="Genomic_DNA"/>
</dbReference>
<gene>
    <name evidence="2" type="ORF">RDn1_354</name>
</gene>